<dbReference type="Proteomes" id="UP000591131">
    <property type="component" value="Unassembled WGS sequence"/>
</dbReference>
<dbReference type="GO" id="GO:0003700">
    <property type="term" value="F:DNA-binding transcription factor activity"/>
    <property type="evidence" value="ECO:0007669"/>
    <property type="project" value="InterPro"/>
</dbReference>
<dbReference type="OrthoDB" id="6585768at2759"/>
<accession>A0A7J6MFH2</accession>
<evidence type="ECO:0000256" key="5">
    <source>
        <dbReference type="ARBA" id="ARBA00023242"/>
    </source>
</evidence>
<dbReference type="AlphaFoldDB" id="A0A7J6MFH2"/>
<dbReference type="InterPro" id="IPR001471">
    <property type="entry name" value="AP2/ERF_dom"/>
</dbReference>
<evidence type="ECO:0000256" key="1">
    <source>
        <dbReference type="ARBA" id="ARBA00004123"/>
    </source>
</evidence>
<evidence type="ECO:0000313" key="8">
    <source>
        <dbReference type="Proteomes" id="UP000591131"/>
    </source>
</evidence>
<name>A0A7J6MFH2_PERCH</name>
<keyword evidence="4" id="KW-0804">Transcription</keyword>
<keyword evidence="2" id="KW-0805">Transcription regulation</keyword>
<keyword evidence="3" id="KW-0238">DNA-binding</keyword>
<keyword evidence="5" id="KW-0539">Nucleus</keyword>
<comment type="subcellular location">
    <subcellularLocation>
        <location evidence="1">Nucleus</location>
    </subcellularLocation>
</comment>
<evidence type="ECO:0000256" key="4">
    <source>
        <dbReference type="ARBA" id="ARBA00023163"/>
    </source>
</evidence>
<gene>
    <name evidence="7" type="ORF">FOL47_002085</name>
</gene>
<feature type="domain" description="AP2/ERF" evidence="6">
    <location>
        <begin position="47"/>
        <end position="101"/>
    </location>
</feature>
<comment type="caution">
    <text evidence="7">The sequence shown here is derived from an EMBL/GenBank/DDBJ whole genome shotgun (WGS) entry which is preliminary data.</text>
</comment>
<dbReference type="EMBL" id="JAAPAO010000154">
    <property type="protein sequence ID" value="KAF4670315.1"/>
    <property type="molecule type" value="Genomic_DNA"/>
</dbReference>
<dbReference type="Gene3D" id="1.20.5.2050">
    <property type="match status" value="1"/>
</dbReference>
<dbReference type="GO" id="GO:0005634">
    <property type="term" value="C:nucleus"/>
    <property type="evidence" value="ECO:0007669"/>
    <property type="project" value="UniProtKB-SubCell"/>
</dbReference>
<organism evidence="7 8">
    <name type="scientific">Perkinsus chesapeaki</name>
    <name type="common">Clam parasite</name>
    <name type="synonym">Perkinsus andrewsi</name>
    <dbReference type="NCBI Taxonomy" id="330153"/>
    <lineage>
        <taxon>Eukaryota</taxon>
        <taxon>Sar</taxon>
        <taxon>Alveolata</taxon>
        <taxon>Perkinsozoa</taxon>
        <taxon>Perkinsea</taxon>
        <taxon>Perkinsida</taxon>
        <taxon>Perkinsidae</taxon>
        <taxon>Perkinsus</taxon>
    </lineage>
</organism>
<evidence type="ECO:0000313" key="7">
    <source>
        <dbReference type="EMBL" id="KAF4670315.1"/>
    </source>
</evidence>
<sequence>MAIPKSVMASGYIRRMFRAGTNESRELIKQVEWTKYLCGVRESHFLVVGVRWHPSGSWRVQFKRRCYEHNYFVNCSCYFRVGQWGFDRAKEMAIGYRRRLEYEWAELQEAWKVVDDERERIRLKKREARRLAELEAQEMMSHDGDAEGLLIGGEE</sequence>
<protein>
    <recommendedName>
        <fullName evidence="6">AP2/ERF domain-containing protein</fullName>
    </recommendedName>
</protein>
<evidence type="ECO:0000259" key="6">
    <source>
        <dbReference type="Pfam" id="PF00847"/>
    </source>
</evidence>
<evidence type="ECO:0000256" key="2">
    <source>
        <dbReference type="ARBA" id="ARBA00023015"/>
    </source>
</evidence>
<keyword evidence="8" id="KW-1185">Reference proteome</keyword>
<reference evidence="7 8" key="1">
    <citation type="submission" date="2020-04" db="EMBL/GenBank/DDBJ databases">
        <title>Perkinsus chesapeaki whole genome sequence.</title>
        <authorList>
            <person name="Bogema D.R."/>
        </authorList>
    </citation>
    <scope>NUCLEOTIDE SEQUENCE [LARGE SCALE GENOMIC DNA]</scope>
    <source>
        <strain evidence="7">ATCC PRA-425</strain>
    </source>
</reference>
<proteinExistence type="predicted"/>
<dbReference type="GO" id="GO:0003677">
    <property type="term" value="F:DNA binding"/>
    <property type="evidence" value="ECO:0007669"/>
    <property type="project" value="UniProtKB-KW"/>
</dbReference>
<dbReference type="Pfam" id="PF00847">
    <property type="entry name" value="AP2"/>
    <property type="match status" value="1"/>
</dbReference>
<evidence type="ECO:0000256" key="3">
    <source>
        <dbReference type="ARBA" id="ARBA00023125"/>
    </source>
</evidence>